<gene>
    <name evidence="1" type="ORF">HMPREF0351_10262</name>
</gene>
<keyword evidence="2" id="KW-1185">Reference proteome</keyword>
<reference evidence="1 2" key="1">
    <citation type="journal article" date="2012" name="BMC Microbiol.">
        <title>Complete genome sequence of Enterococcus faecium strain TX16 and comparative genomic analysis of Enterococcus faecium genomes.</title>
        <authorList>
            <person name="Qin X."/>
            <person name="Galloway-Pena J.R."/>
            <person name="Sillanpaa J."/>
            <person name="Hyeob Roh J."/>
            <person name="Nallapareddy S.R."/>
            <person name="Chowdhury S."/>
            <person name="Bourgogne A."/>
            <person name="Choudhury T."/>
            <person name="Munzy D.M."/>
            <person name="Buhay C.J."/>
            <person name="Ding Y."/>
            <person name="Dugan-Rocha S."/>
            <person name="Liu W."/>
            <person name="Kovar C."/>
            <person name="Sodergren E."/>
            <person name="Highlander S."/>
            <person name="Petrosino J.F."/>
            <person name="Worley K.C."/>
            <person name="Gibbs R.A."/>
            <person name="Weinstock G.M."/>
            <person name="Murray B.E."/>
        </authorList>
    </citation>
    <scope>NUCLEOTIDE SEQUENCE [LARGE SCALE GENOMIC DNA]</scope>
    <source>
        <strain evidence="2">ATCC BAA-472 / TX0016 / DO</strain>
    </source>
</reference>
<protein>
    <submittedName>
        <fullName evidence="1">Transcriptional regulator</fullName>
    </submittedName>
</protein>
<dbReference type="AlphaFoldDB" id="I3TYP8"/>
<proteinExistence type="predicted"/>
<name>I3TYP8_ENTFD</name>
<dbReference type="KEGG" id="efu:HMPREF0351_10262"/>
<dbReference type="EMBL" id="CP003583">
    <property type="protein sequence ID" value="AFK57886.1"/>
    <property type="molecule type" value="Genomic_DNA"/>
</dbReference>
<organism evidence="1 2">
    <name type="scientific">Enterococcus faecium (strain ATCC BAA-472 / TX0016 / DO)</name>
    <dbReference type="NCBI Taxonomy" id="333849"/>
    <lineage>
        <taxon>Bacteria</taxon>
        <taxon>Bacillati</taxon>
        <taxon>Bacillota</taxon>
        <taxon>Bacilli</taxon>
        <taxon>Lactobacillales</taxon>
        <taxon>Enterococcaceae</taxon>
        <taxon>Enterococcus</taxon>
    </lineage>
</organism>
<dbReference type="HOGENOM" id="CLU_043933_0_0_9"/>
<accession>I3TYP8</accession>
<evidence type="ECO:0000313" key="1">
    <source>
        <dbReference type="EMBL" id="AFK57886.1"/>
    </source>
</evidence>
<dbReference type="Proteomes" id="UP000005269">
    <property type="component" value="Chromosome"/>
</dbReference>
<sequence>MYKMTRRSTMLETYLEKSIFRQVYICEQLHEKGTIQIREIADQLNVCPLTVTNDLECITDILHQQIISVEKSRSSFTVAFDSSFSRLALTQLIYQRSDFFNVLGHYLSGEHNWSNIADTTFISLSKVYNLRNELINFFKQMQYLNADGHFEIPEKDYRSLLLTIIYETNRTELIQLNKSIIQSGQQLIDYVEKHFFSRSYPTVEKQFILLGIAIGLQRSKTNPIYFSQEEKRVARHTPLFQLIQKGLEQLSFSLCHDEDECLYIYFLFNSRNYLCDNFELLQKDLNVVYQNHVADNPLVIELSQKLILSLNISEENQILFDKALLPFIRSLWADIQIFQPDKTYLLNEEQRALYLEVHEILEQWRKQNNLFLRWNENSIRKLTISLSLLNEHKRKSPIEVFIVAPSDFRYLYYRQQLEDILGEHFSISNIICKQLREIVDDTFFCTQRIILCDSSLYQEGLGSEKTIIYPITFQTIHTVIDQLNKQI</sequence>
<evidence type="ECO:0000313" key="2">
    <source>
        <dbReference type="Proteomes" id="UP000005269"/>
    </source>
</evidence>